<feature type="domain" description="Cation efflux protein cytoplasmic" evidence="9">
    <location>
        <begin position="229"/>
        <end position="283"/>
    </location>
</feature>
<dbReference type="GO" id="GO:0006882">
    <property type="term" value="P:intracellular zinc ion homeostasis"/>
    <property type="evidence" value="ECO:0007669"/>
    <property type="project" value="TreeGrafter"/>
</dbReference>
<feature type="transmembrane region" description="Helical" evidence="7">
    <location>
        <begin position="44"/>
        <end position="62"/>
    </location>
</feature>
<evidence type="ECO:0000256" key="5">
    <source>
        <dbReference type="ARBA" id="ARBA00022989"/>
    </source>
</evidence>
<gene>
    <name evidence="10" type="ORF">LX80_02395</name>
</gene>
<organism evidence="10 11">
    <name type="scientific">Hydrotalea sandarakina</name>
    <dbReference type="NCBI Taxonomy" id="1004304"/>
    <lineage>
        <taxon>Bacteria</taxon>
        <taxon>Pseudomonadati</taxon>
        <taxon>Bacteroidota</taxon>
        <taxon>Chitinophagia</taxon>
        <taxon>Chitinophagales</taxon>
        <taxon>Chitinophagaceae</taxon>
        <taxon>Hydrotalea</taxon>
    </lineage>
</organism>
<dbReference type="SUPFAM" id="SSF161111">
    <property type="entry name" value="Cation efflux protein transmembrane domain-like"/>
    <property type="match status" value="1"/>
</dbReference>
<keyword evidence="11" id="KW-1185">Reference proteome</keyword>
<feature type="domain" description="Cation efflux protein transmembrane" evidence="8">
    <location>
        <begin position="14"/>
        <end position="204"/>
    </location>
</feature>
<dbReference type="EMBL" id="QKZV01000008">
    <property type="protein sequence ID" value="PZX60911.1"/>
    <property type="molecule type" value="Genomic_DNA"/>
</dbReference>
<evidence type="ECO:0000256" key="6">
    <source>
        <dbReference type="ARBA" id="ARBA00023136"/>
    </source>
</evidence>
<evidence type="ECO:0000259" key="9">
    <source>
        <dbReference type="Pfam" id="PF16916"/>
    </source>
</evidence>
<evidence type="ECO:0000313" key="11">
    <source>
        <dbReference type="Proteomes" id="UP000249720"/>
    </source>
</evidence>
<comment type="subcellular location">
    <subcellularLocation>
        <location evidence="1">Membrane</location>
        <topology evidence="1">Multi-pass membrane protein</topology>
    </subcellularLocation>
</comment>
<evidence type="ECO:0000256" key="7">
    <source>
        <dbReference type="SAM" id="Phobius"/>
    </source>
</evidence>
<evidence type="ECO:0000256" key="4">
    <source>
        <dbReference type="ARBA" id="ARBA00022692"/>
    </source>
</evidence>
<dbReference type="Pfam" id="PF01545">
    <property type="entry name" value="Cation_efflux"/>
    <property type="match status" value="1"/>
</dbReference>
<sequence length="331" mass="37104">MQKEKQNFQLQLFITLLSVVLFAVKMIAFYLTNSIAVLTDALESTVNMVAGGIGLYSLYIAAKPKDKDHPYGHGKAEFISAAVEGSLIITAGVYIVYQTVQSFFIQKTVEALDTGMLLIALTAFINFIAGWWCLRIGKKNNSLALKASGKHLQIDTYSTSVIIAGLFIIQLTGLYWIDKVLAFAISIVIIYNGYKILRSSLAGIMDEADMKLLNLLIFTLNQNRRNNWIDLHNLRIIKYGNTIHVDSHLTLPWYLNLHEAQQEVDELEALVMKTFGKDIELFILTEGCQPFSCPVCIKQDCPVRQQAFTHQVAWTLDNILANQKHNAPAST</sequence>
<evidence type="ECO:0000256" key="2">
    <source>
        <dbReference type="ARBA" id="ARBA00008114"/>
    </source>
</evidence>
<dbReference type="Pfam" id="PF16916">
    <property type="entry name" value="ZT_dimer"/>
    <property type="match status" value="1"/>
</dbReference>
<dbReference type="NCBIfam" id="TIGR01297">
    <property type="entry name" value="CDF"/>
    <property type="match status" value="1"/>
</dbReference>
<protein>
    <submittedName>
        <fullName evidence="10">Cation diffusion facilitator family transporter</fullName>
    </submittedName>
</protein>
<dbReference type="GO" id="GO:0015341">
    <property type="term" value="F:zinc efflux antiporter activity"/>
    <property type="evidence" value="ECO:0007669"/>
    <property type="project" value="TreeGrafter"/>
</dbReference>
<keyword evidence="4 7" id="KW-0812">Transmembrane</keyword>
<feature type="transmembrane region" description="Helical" evidence="7">
    <location>
        <begin position="154"/>
        <end position="174"/>
    </location>
</feature>
<comment type="caution">
    <text evidence="10">The sequence shown here is derived from an EMBL/GenBank/DDBJ whole genome shotgun (WGS) entry which is preliminary data.</text>
</comment>
<dbReference type="Gene3D" id="3.30.70.1350">
    <property type="entry name" value="Cation efflux protein, cytoplasmic domain"/>
    <property type="match status" value="1"/>
</dbReference>
<dbReference type="InterPro" id="IPR027469">
    <property type="entry name" value="Cation_efflux_TMD_sf"/>
</dbReference>
<dbReference type="OrthoDB" id="9806522at2"/>
<evidence type="ECO:0000256" key="3">
    <source>
        <dbReference type="ARBA" id="ARBA00022448"/>
    </source>
</evidence>
<reference evidence="10 11" key="1">
    <citation type="submission" date="2018-06" db="EMBL/GenBank/DDBJ databases">
        <title>Genomic Encyclopedia of Archaeal and Bacterial Type Strains, Phase II (KMG-II): from individual species to whole genera.</title>
        <authorList>
            <person name="Goeker M."/>
        </authorList>
    </citation>
    <scope>NUCLEOTIDE SEQUENCE [LARGE SCALE GENOMIC DNA]</scope>
    <source>
        <strain evidence="10 11">DSM 23241</strain>
    </source>
</reference>
<dbReference type="RefSeq" id="WP_111296766.1">
    <property type="nucleotide sequence ID" value="NZ_QKZV01000008.1"/>
</dbReference>
<dbReference type="Gene3D" id="1.20.1510.10">
    <property type="entry name" value="Cation efflux protein transmembrane domain"/>
    <property type="match status" value="1"/>
</dbReference>
<dbReference type="Proteomes" id="UP000249720">
    <property type="component" value="Unassembled WGS sequence"/>
</dbReference>
<dbReference type="SUPFAM" id="SSF160240">
    <property type="entry name" value="Cation efflux protein cytoplasmic domain-like"/>
    <property type="match status" value="1"/>
</dbReference>
<accession>A0A2W7RL07</accession>
<comment type="similarity">
    <text evidence="2">Belongs to the cation diffusion facilitator (CDF) transporter (TC 2.A.4) family.</text>
</comment>
<dbReference type="GO" id="GO:0005886">
    <property type="term" value="C:plasma membrane"/>
    <property type="evidence" value="ECO:0007669"/>
    <property type="project" value="TreeGrafter"/>
</dbReference>
<dbReference type="InterPro" id="IPR058533">
    <property type="entry name" value="Cation_efflux_TM"/>
</dbReference>
<keyword evidence="6 7" id="KW-0472">Membrane</keyword>
<feature type="transmembrane region" description="Helical" evidence="7">
    <location>
        <begin position="12"/>
        <end position="32"/>
    </location>
</feature>
<feature type="transmembrane region" description="Helical" evidence="7">
    <location>
        <begin position="180"/>
        <end position="197"/>
    </location>
</feature>
<dbReference type="InterPro" id="IPR002524">
    <property type="entry name" value="Cation_efflux"/>
</dbReference>
<feature type="transmembrane region" description="Helical" evidence="7">
    <location>
        <begin position="78"/>
        <end position="97"/>
    </location>
</feature>
<proteinExistence type="inferred from homology"/>
<dbReference type="GO" id="GO:0015086">
    <property type="term" value="F:cadmium ion transmembrane transporter activity"/>
    <property type="evidence" value="ECO:0007669"/>
    <property type="project" value="TreeGrafter"/>
</dbReference>
<dbReference type="InterPro" id="IPR027470">
    <property type="entry name" value="Cation_efflux_CTD"/>
</dbReference>
<dbReference type="PANTHER" id="PTHR43840:SF15">
    <property type="entry name" value="MITOCHONDRIAL METAL TRANSPORTER 1-RELATED"/>
    <property type="match status" value="1"/>
</dbReference>
<keyword evidence="3" id="KW-0813">Transport</keyword>
<evidence type="ECO:0000259" key="8">
    <source>
        <dbReference type="Pfam" id="PF01545"/>
    </source>
</evidence>
<feature type="transmembrane region" description="Helical" evidence="7">
    <location>
        <begin position="117"/>
        <end position="134"/>
    </location>
</feature>
<keyword evidence="5 7" id="KW-1133">Transmembrane helix</keyword>
<dbReference type="PANTHER" id="PTHR43840">
    <property type="entry name" value="MITOCHONDRIAL METAL TRANSPORTER 1-RELATED"/>
    <property type="match status" value="1"/>
</dbReference>
<dbReference type="InterPro" id="IPR050291">
    <property type="entry name" value="CDF_Transporter"/>
</dbReference>
<evidence type="ECO:0000313" key="10">
    <source>
        <dbReference type="EMBL" id="PZX60911.1"/>
    </source>
</evidence>
<name>A0A2W7RL07_9BACT</name>
<evidence type="ECO:0000256" key="1">
    <source>
        <dbReference type="ARBA" id="ARBA00004141"/>
    </source>
</evidence>
<dbReference type="AlphaFoldDB" id="A0A2W7RL07"/>
<dbReference type="InterPro" id="IPR036837">
    <property type="entry name" value="Cation_efflux_CTD_sf"/>
</dbReference>
<dbReference type="GO" id="GO:0015093">
    <property type="term" value="F:ferrous iron transmembrane transporter activity"/>
    <property type="evidence" value="ECO:0007669"/>
    <property type="project" value="TreeGrafter"/>
</dbReference>